<organism evidence="2 3">
    <name type="scientific">Portunus trituberculatus</name>
    <name type="common">Swimming crab</name>
    <name type="synonym">Neptunus trituberculatus</name>
    <dbReference type="NCBI Taxonomy" id="210409"/>
    <lineage>
        <taxon>Eukaryota</taxon>
        <taxon>Metazoa</taxon>
        <taxon>Ecdysozoa</taxon>
        <taxon>Arthropoda</taxon>
        <taxon>Crustacea</taxon>
        <taxon>Multicrustacea</taxon>
        <taxon>Malacostraca</taxon>
        <taxon>Eumalacostraca</taxon>
        <taxon>Eucarida</taxon>
        <taxon>Decapoda</taxon>
        <taxon>Pleocyemata</taxon>
        <taxon>Brachyura</taxon>
        <taxon>Eubrachyura</taxon>
        <taxon>Portunoidea</taxon>
        <taxon>Portunidae</taxon>
        <taxon>Portuninae</taxon>
        <taxon>Portunus</taxon>
    </lineage>
</organism>
<proteinExistence type="predicted"/>
<sequence>MMVCCTPAASHVALQEAVLVRVVLLVVRPPGGTQCRGRNWTLISRVVLALITRELGEEFCGFTRLHPVCLVVIPASPATPARGGRRRGWVWAGRNGDIARGSAGIIVTNTLVMVCLTAPLFRLILSALTSNWRRDSPLNEIPRQQH</sequence>
<dbReference type="Proteomes" id="UP000324222">
    <property type="component" value="Unassembled WGS sequence"/>
</dbReference>
<keyword evidence="1" id="KW-0812">Transmembrane</keyword>
<evidence type="ECO:0000256" key="1">
    <source>
        <dbReference type="SAM" id="Phobius"/>
    </source>
</evidence>
<evidence type="ECO:0000313" key="2">
    <source>
        <dbReference type="EMBL" id="MPC39741.1"/>
    </source>
</evidence>
<evidence type="ECO:0000313" key="3">
    <source>
        <dbReference type="Proteomes" id="UP000324222"/>
    </source>
</evidence>
<keyword evidence="3" id="KW-1185">Reference proteome</keyword>
<keyword evidence="1" id="KW-1133">Transmembrane helix</keyword>
<name>A0A5B7EYB4_PORTR</name>
<protein>
    <submittedName>
        <fullName evidence="2">Uncharacterized protein</fullName>
    </submittedName>
</protein>
<gene>
    <name evidence="2" type="ORF">E2C01_033289</name>
</gene>
<comment type="caution">
    <text evidence="2">The sequence shown here is derived from an EMBL/GenBank/DDBJ whole genome shotgun (WGS) entry which is preliminary data.</text>
</comment>
<dbReference type="AlphaFoldDB" id="A0A5B7EYB4"/>
<feature type="transmembrane region" description="Helical" evidence="1">
    <location>
        <begin position="103"/>
        <end position="125"/>
    </location>
</feature>
<dbReference type="EMBL" id="VSRR010004463">
    <property type="protein sequence ID" value="MPC39741.1"/>
    <property type="molecule type" value="Genomic_DNA"/>
</dbReference>
<reference evidence="2 3" key="1">
    <citation type="submission" date="2019-05" db="EMBL/GenBank/DDBJ databases">
        <title>Another draft genome of Portunus trituberculatus and its Hox gene families provides insights of decapod evolution.</title>
        <authorList>
            <person name="Jeong J.-H."/>
            <person name="Song I."/>
            <person name="Kim S."/>
            <person name="Choi T."/>
            <person name="Kim D."/>
            <person name="Ryu S."/>
            <person name="Kim W."/>
        </authorList>
    </citation>
    <scope>NUCLEOTIDE SEQUENCE [LARGE SCALE GENOMIC DNA]</scope>
    <source>
        <tissue evidence="2">Muscle</tissue>
    </source>
</reference>
<accession>A0A5B7EYB4</accession>
<keyword evidence="1" id="KW-0472">Membrane</keyword>